<gene>
    <name evidence="2" type="ORF">L917_10752</name>
</gene>
<dbReference type="AlphaFoldDB" id="W2L1Y3"/>
<proteinExistence type="predicted"/>
<evidence type="ECO:0000256" key="1">
    <source>
        <dbReference type="SAM" id="MobiDB-lite"/>
    </source>
</evidence>
<organism evidence="2">
    <name type="scientific">Phytophthora nicotianae</name>
    <name type="common">Potato buckeye rot agent</name>
    <name type="synonym">Phytophthora parasitica</name>
    <dbReference type="NCBI Taxonomy" id="4792"/>
    <lineage>
        <taxon>Eukaryota</taxon>
        <taxon>Sar</taxon>
        <taxon>Stramenopiles</taxon>
        <taxon>Oomycota</taxon>
        <taxon>Peronosporomycetes</taxon>
        <taxon>Peronosporales</taxon>
        <taxon>Peronosporaceae</taxon>
        <taxon>Phytophthora</taxon>
    </lineage>
</organism>
<protein>
    <submittedName>
        <fullName evidence="2">Uncharacterized protein</fullName>
    </submittedName>
</protein>
<feature type="non-terminal residue" evidence="2">
    <location>
        <position position="1"/>
    </location>
</feature>
<sequence length="51" mass="5818">NEPEEEGIADQPCKSDDDVNDKALLARERRRVQRGLARKRLDAVKANLSRD</sequence>
<feature type="region of interest" description="Disordered" evidence="1">
    <location>
        <begin position="1"/>
        <end position="21"/>
    </location>
</feature>
<reference evidence="2" key="1">
    <citation type="submission" date="2013-11" db="EMBL/GenBank/DDBJ databases">
        <title>The Genome Sequence of Phytophthora parasitica CHvinca01.</title>
        <authorList>
            <consortium name="The Broad Institute Genomics Platform"/>
            <person name="Russ C."/>
            <person name="Tyler B."/>
            <person name="Panabieres F."/>
            <person name="Shan W."/>
            <person name="Tripathy S."/>
            <person name="Grunwald N."/>
            <person name="Machado M."/>
            <person name="Johnson C.S."/>
            <person name="Arredondo F."/>
            <person name="Hong C."/>
            <person name="Coffey M."/>
            <person name="Young S.K."/>
            <person name="Zeng Q."/>
            <person name="Gargeya S."/>
            <person name="Fitzgerald M."/>
            <person name="Abouelleil A."/>
            <person name="Alvarado L."/>
            <person name="Chapman S.B."/>
            <person name="Gainer-Dewar J."/>
            <person name="Goldberg J."/>
            <person name="Griggs A."/>
            <person name="Gujja S."/>
            <person name="Hansen M."/>
            <person name="Howarth C."/>
            <person name="Imamovic A."/>
            <person name="Ireland A."/>
            <person name="Larimer J."/>
            <person name="McCowan C."/>
            <person name="Murphy C."/>
            <person name="Pearson M."/>
            <person name="Poon T.W."/>
            <person name="Priest M."/>
            <person name="Roberts A."/>
            <person name="Saif S."/>
            <person name="Shea T."/>
            <person name="Sykes S."/>
            <person name="Wortman J."/>
            <person name="Nusbaum C."/>
            <person name="Birren B."/>
        </authorList>
    </citation>
    <scope>NUCLEOTIDE SEQUENCE [LARGE SCALE GENOMIC DNA]</scope>
    <source>
        <strain evidence="2">CHvinca01</strain>
    </source>
</reference>
<name>W2L1Y3_PHYNI</name>
<evidence type="ECO:0000313" key="2">
    <source>
        <dbReference type="EMBL" id="ETL90600.1"/>
    </source>
</evidence>
<accession>W2L1Y3</accession>
<dbReference type="EMBL" id="KI680305">
    <property type="protein sequence ID" value="ETL90600.1"/>
    <property type="molecule type" value="Genomic_DNA"/>
</dbReference>
<dbReference type="Proteomes" id="UP000054423">
    <property type="component" value="Unassembled WGS sequence"/>
</dbReference>